<protein>
    <submittedName>
        <fullName evidence="2">Uncharacterized protein</fullName>
    </submittedName>
</protein>
<dbReference type="RefSeq" id="WP_173569477.1">
    <property type="nucleotide sequence ID" value="NZ_WOSY01000004.1"/>
</dbReference>
<keyword evidence="1" id="KW-0812">Transmembrane</keyword>
<sequence length="99" mass="11199">MNALDLSLMGSSELWVLAFVCHARLQTSWQRRRDWTPSPAMRRILQATRLVCPITGLILSWRLAHAEGVVVWLGSGSAAGIVVALMESWRETTKVRRLR</sequence>
<dbReference type="Proteomes" id="UP000631653">
    <property type="component" value="Unassembled WGS sequence"/>
</dbReference>
<proteinExistence type="predicted"/>
<evidence type="ECO:0000313" key="3">
    <source>
        <dbReference type="Proteomes" id="UP000631653"/>
    </source>
</evidence>
<comment type="caution">
    <text evidence="2">The sequence shown here is derived from an EMBL/GenBank/DDBJ whole genome shotgun (WGS) entry which is preliminary data.</text>
</comment>
<feature type="transmembrane region" description="Helical" evidence="1">
    <location>
        <begin position="69"/>
        <end position="89"/>
    </location>
</feature>
<dbReference type="EMBL" id="WOSY01000004">
    <property type="protein sequence ID" value="NHN88204.1"/>
    <property type="molecule type" value="Genomic_DNA"/>
</dbReference>
<name>A0ABX0JZB9_9PROT</name>
<evidence type="ECO:0000256" key="1">
    <source>
        <dbReference type="SAM" id="Phobius"/>
    </source>
</evidence>
<keyword evidence="3" id="KW-1185">Reference proteome</keyword>
<organism evidence="2 3">
    <name type="scientific">Acetobacter conturbans</name>
    <dbReference type="NCBI Taxonomy" id="1737472"/>
    <lineage>
        <taxon>Bacteria</taxon>
        <taxon>Pseudomonadati</taxon>
        <taxon>Pseudomonadota</taxon>
        <taxon>Alphaproteobacteria</taxon>
        <taxon>Acetobacterales</taxon>
        <taxon>Acetobacteraceae</taxon>
        <taxon>Acetobacter</taxon>
    </lineage>
</organism>
<accession>A0ABX0JZB9</accession>
<evidence type="ECO:0000313" key="2">
    <source>
        <dbReference type="EMBL" id="NHN88204.1"/>
    </source>
</evidence>
<gene>
    <name evidence="2" type="ORF">GOB81_06130</name>
</gene>
<reference evidence="2 3" key="1">
    <citation type="journal article" date="2020" name="Int. J. Syst. Evol. Microbiol.">
        <title>Novel acetic acid bacteria from cider fermentations: Acetobacter conturbans sp. nov. and Acetobacter fallax sp. nov.</title>
        <authorList>
            <person name="Sombolestani A.S."/>
            <person name="Cleenwerck I."/>
            <person name="Cnockaert M."/>
            <person name="Borremans W."/>
            <person name="Wieme A.D."/>
            <person name="De Vuyst L."/>
            <person name="Vandamme P."/>
        </authorList>
    </citation>
    <scope>NUCLEOTIDE SEQUENCE [LARGE SCALE GENOMIC DNA]</scope>
    <source>
        <strain evidence="2 3">LMG 1627</strain>
    </source>
</reference>
<keyword evidence="1" id="KW-1133">Transmembrane helix</keyword>
<keyword evidence="1" id="KW-0472">Membrane</keyword>